<dbReference type="PROSITE" id="PS50850">
    <property type="entry name" value="MFS"/>
    <property type="match status" value="1"/>
</dbReference>
<feature type="transmembrane region" description="Helical" evidence="3">
    <location>
        <begin position="83"/>
        <end position="102"/>
    </location>
</feature>
<keyword evidence="3" id="KW-0472">Membrane</keyword>
<dbReference type="GO" id="GO:0022857">
    <property type="term" value="F:transmembrane transporter activity"/>
    <property type="evidence" value="ECO:0007669"/>
    <property type="project" value="InterPro"/>
</dbReference>
<feature type="domain" description="Major facilitator superfamily (MFS) profile" evidence="4">
    <location>
        <begin position="17"/>
        <end position="175"/>
    </location>
</feature>
<evidence type="ECO:0000256" key="2">
    <source>
        <dbReference type="ARBA" id="ARBA00006727"/>
    </source>
</evidence>
<dbReference type="RefSeq" id="XP_007743783.1">
    <property type="nucleotide sequence ID" value="XM_007745593.1"/>
</dbReference>
<dbReference type="InterPro" id="IPR020846">
    <property type="entry name" value="MFS_dom"/>
</dbReference>
<dbReference type="SUPFAM" id="SSF103473">
    <property type="entry name" value="MFS general substrate transporter"/>
    <property type="match status" value="1"/>
</dbReference>
<gene>
    <name evidence="5" type="ORF">A1O5_04990</name>
</gene>
<dbReference type="AlphaFoldDB" id="W9X593"/>
<dbReference type="Pfam" id="PF07690">
    <property type="entry name" value="MFS_1"/>
    <property type="match status" value="1"/>
</dbReference>
<keyword evidence="6" id="KW-1185">Reference proteome</keyword>
<evidence type="ECO:0000256" key="1">
    <source>
        <dbReference type="ARBA" id="ARBA00004141"/>
    </source>
</evidence>
<dbReference type="EMBL" id="AMGX01000006">
    <property type="protein sequence ID" value="EXJ72485.1"/>
    <property type="molecule type" value="Genomic_DNA"/>
</dbReference>
<dbReference type="PANTHER" id="PTHR11360">
    <property type="entry name" value="MONOCARBOXYLATE TRANSPORTER"/>
    <property type="match status" value="1"/>
</dbReference>
<dbReference type="InterPro" id="IPR050327">
    <property type="entry name" value="Proton-linked_MCT"/>
</dbReference>
<name>W9X593_9EURO</name>
<protein>
    <recommendedName>
        <fullName evidence="4">Major facilitator superfamily (MFS) profile domain-containing protein</fullName>
    </recommendedName>
</protein>
<sequence>MTKRFVLPDLGMLLTPKIKIMTVGIFWTEWGLFIPIAYISSYALSEGIERKPAYNMLTFLNVGSLLGRWLPGYVGDKIGRFNTQILAVLLCIVSVLLMWMLASRDVSVLIATSVIFRFASGGNTSLTPVCLRQLCEVERFGRFYATVYTMSSFGALTGVPVGGALLSSACGRYWA</sequence>
<comment type="subcellular location">
    <subcellularLocation>
        <location evidence="1">Membrane</location>
        <topology evidence="1">Multi-pass membrane protein</topology>
    </subcellularLocation>
</comment>
<accession>W9X593</accession>
<dbReference type="Proteomes" id="UP000019471">
    <property type="component" value="Unassembled WGS sequence"/>
</dbReference>
<organism evidence="5 6">
    <name type="scientific">Cladophialophora psammophila CBS 110553</name>
    <dbReference type="NCBI Taxonomy" id="1182543"/>
    <lineage>
        <taxon>Eukaryota</taxon>
        <taxon>Fungi</taxon>
        <taxon>Dikarya</taxon>
        <taxon>Ascomycota</taxon>
        <taxon>Pezizomycotina</taxon>
        <taxon>Eurotiomycetes</taxon>
        <taxon>Chaetothyriomycetidae</taxon>
        <taxon>Chaetothyriales</taxon>
        <taxon>Herpotrichiellaceae</taxon>
        <taxon>Cladophialophora</taxon>
    </lineage>
</organism>
<dbReference type="OrthoDB" id="410267at2759"/>
<dbReference type="InterPro" id="IPR036259">
    <property type="entry name" value="MFS_trans_sf"/>
</dbReference>
<comment type="caution">
    <text evidence="5">The sequence shown here is derived from an EMBL/GenBank/DDBJ whole genome shotgun (WGS) entry which is preliminary data.</text>
</comment>
<reference evidence="5 6" key="1">
    <citation type="submission" date="2013-03" db="EMBL/GenBank/DDBJ databases">
        <title>The Genome Sequence of Cladophialophora psammophila CBS 110553.</title>
        <authorList>
            <consortium name="The Broad Institute Genomics Platform"/>
            <person name="Cuomo C."/>
            <person name="de Hoog S."/>
            <person name="Gorbushina A."/>
            <person name="Walker B."/>
            <person name="Young S.K."/>
            <person name="Zeng Q."/>
            <person name="Gargeya S."/>
            <person name="Fitzgerald M."/>
            <person name="Haas B."/>
            <person name="Abouelleil A."/>
            <person name="Allen A.W."/>
            <person name="Alvarado L."/>
            <person name="Arachchi H.M."/>
            <person name="Berlin A.M."/>
            <person name="Chapman S.B."/>
            <person name="Gainer-Dewar J."/>
            <person name="Goldberg J."/>
            <person name="Griggs A."/>
            <person name="Gujja S."/>
            <person name="Hansen M."/>
            <person name="Howarth C."/>
            <person name="Imamovic A."/>
            <person name="Ireland A."/>
            <person name="Larimer J."/>
            <person name="McCowan C."/>
            <person name="Murphy C."/>
            <person name="Pearson M."/>
            <person name="Poon T.W."/>
            <person name="Priest M."/>
            <person name="Roberts A."/>
            <person name="Saif S."/>
            <person name="Shea T."/>
            <person name="Sisk P."/>
            <person name="Sykes S."/>
            <person name="Wortman J."/>
            <person name="Nusbaum C."/>
            <person name="Birren B."/>
        </authorList>
    </citation>
    <scope>NUCLEOTIDE SEQUENCE [LARGE SCALE GENOMIC DNA]</scope>
    <source>
        <strain evidence="5 6">CBS 110553</strain>
    </source>
</reference>
<feature type="transmembrane region" description="Helical" evidence="3">
    <location>
        <begin position="143"/>
        <end position="166"/>
    </location>
</feature>
<keyword evidence="3" id="KW-0812">Transmembrane</keyword>
<keyword evidence="3" id="KW-1133">Transmembrane helix</keyword>
<evidence type="ECO:0000259" key="4">
    <source>
        <dbReference type="PROSITE" id="PS50850"/>
    </source>
</evidence>
<dbReference type="HOGENOM" id="CLU_001265_1_4_1"/>
<feature type="transmembrane region" description="Helical" evidence="3">
    <location>
        <begin position="20"/>
        <end position="41"/>
    </location>
</feature>
<dbReference type="eggNOG" id="KOG2504">
    <property type="taxonomic scope" value="Eukaryota"/>
</dbReference>
<evidence type="ECO:0000256" key="3">
    <source>
        <dbReference type="SAM" id="Phobius"/>
    </source>
</evidence>
<dbReference type="GeneID" id="19189710"/>
<evidence type="ECO:0000313" key="5">
    <source>
        <dbReference type="EMBL" id="EXJ72485.1"/>
    </source>
</evidence>
<evidence type="ECO:0000313" key="6">
    <source>
        <dbReference type="Proteomes" id="UP000019471"/>
    </source>
</evidence>
<proteinExistence type="inferred from homology"/>
<dbReference type="InterPro" id="IPR011701">
    <property type="entry name" value="MFS"/>
</dbReference>
<dbReference type="Gene3D" id="1.20.1250.20">
    <property type="entry name" value="MFS general substrate transporter like domains"/>
    <property type="match status" value="1"/>
</dbReference>
<dbReference type="GO" id="GO:0016020">
    <property type="term" value="C:membrane"/>
    <property type="evidence" value="ECO:0007669"/>
    <property type="project" value="UniProtKB-SubCell"/>
</dbReference>
<dbReference type="PANTHER" id="PTHR11360:SF177">
    <property type="entry name" value="RIBOFLAVIN TRANSPORTER MCH5"/>
    <property type="match status" value="1"/>
</dbReference>
<comment type="similarity">
    <text evidence="2">Belongs to the major facilitator superfamily. Monocarboxylate porter (TC 2.A.1.13) family.</text>
</comment>